<dbReference type="InterPro" id="IPR003890">
    <property type="entry name" value="MIF4G-like_typ-3"/>
</dbReference>
<accession>A0ABM4C0B9</accession>
<dbReference type="InterPro" id="IPR016024">
    <property type="entry name" value="ARM-type_fold"/>
</dbReference>
<evidence type="ECO:0000313" key="6">
    <source>
        <dbReference type="RefSeq" id="XP_065654985.1"/>
    </source>
</evidence>
<dbReference type="Gene3D" id="1.25.40.180">
    <property type="match status" value="1"/>
</dbReference>
<evidence type="ECO:0000256" key="2">
    <source>
        <dbReference type="ARBA" id="ARBA00022540"/>
    </source>
</evidence>
<gene>
    <name evidence="6" type="primary">LOC100211985</name>
</gene>
<dbReference type="RefSeq" id="XP_065654985.1">
    <property type="nucleotide sequence ID" value="XM_065798913.1"/>
</dbReference>
<keyword evidence="2" id="KW-0396">Initiation factor</keyword>
<evidence type="ECO:0000256" key="1">
    <source>
        <dbReference type="ARBA" id="ARBA00005775"/>
    </source>
</evidence>
<dbReference type="Proteomes" id="UP001652625">
    <property type="component" value="Chromosome 06"/>
</dbReference>
<keyword evidence="3" id="KW-0648">Protein biosynthesis</keyword>
<dbReference type="PANTHER" id="PTHR23253">
    <property type="entry name" value="EUKARYOTIC TRANSLATION INITIATION FACTOR 4 GAMMA"/>
    <property type="match status" value="1"/>
</dbReference>
<feature type="domain" description="MIF4G" evidence="4">
    <location>
        <begin position="26"/>
        <end position="242"/>
    </location>
</feature>
<evidence type="ECO:0000259" key="4">
    <source>
        <dbReference type="SMART" id="SM00543"/>
    </source>
</evidence>
<dbReference type="GeneID" id="100211985"/>
<proteinExistence type="inferred from homology"/>
<keyword evidence="5" id="KW-1185">Reference proteome</keyword>
<dbReference type="SUPFAM" id="SSF48371">
    <property type="entry name" value="ARM repeat"/>
    <property type="match status" value="1"/>
</dbReference>
<sequence>MNKVWVRRSLRTTEVSQEELKIQSFLRNVLFALNRITPENYDLIVAVMVALPIYNCDNLIKLCHMIIERAIIEPLYCELYAKLCHSLSEKETESKVAQGLSLASSLLSICKQKFDELLLIQQEEFCKDQSHSQQEVNYFDMMKRRKLFACLEFIGELFNFKVIPDSVIYEVANKLVSSPSYLDFLCILLKTTGENLDSCNKNKQHLDYYIASMEQFLNNSKYLIPSRLKFAFMDLNDLRQNHWIPISVIEKPVSLAEIHNVTTKLS</sequence>
<dbReference type="PANTHER" id="PTHR23253:SF9">
    <property type="entry name" value="EUKARYOTIC TRANSLATION INITIATION FACTOR 4 GAMMA 2"/>
    <property type="match status" value="1"/>
</dbReference>
<organism evidence="5 6">
    <name type="scientific">Hydra vulgaris</name>
    <name type="common">Hydra</name>
    <name type="synonym">Hydra attenuata</name>
    <dbReference type="NCBI Taxonomy" id="6087"/>
    <lineage>
        <taxon>Eukaryota</taxon>
        <taxon>Metazoa</taxon>
        <taxon>Cnidaria</taxon>
        <taxon>Hydrozoa</taxon>
        <taxon>Hydroidolina</taxon>
        <taxon>Anthoathecata</taxon>
        <taxon>Aplanulata</taxon>
        <taxon>Hydridae</taxon>
        <taxon>Hydra</taxon>
    </lineage>
</organism>
<comment type="similarity">
    <text evidence="1">Belongs to the eukaryotic initiation factor 4G family.</text>
</comment>
<protein>
    <submittedName>
        <fullName evidence="6">Uncharacterized protein LOC100211985 isoform X2</fullName>
    </submittedName>
</protein>
<evidence type="ECO:0000313" key="5">
    <source>
        <dbReference type="Proteomes" id="UP001652625"/>
    </source>
</evidence>
<reference evidence="6" key="1">
    <citation type="submission" date="2025-08" db="UniProtKB">
        <authorList>
            <consortium name="RefSeq"/>
        </authorList>
    </citation>
    <scope>IDENTIFICATION</scope>
</reference>
<evidence type="ECO:0000256" key="3">
    <source>
        <dbReference type="ARBA" id="ARBA00022917"/>
    </source>
</evidence>
<dbReference type="SMART" id="SM00543">
    <property type="entry name" value="MIF4G"/>
    <property type="match status" value="1"/>
</dbReference>
<dbReference type="Pfam" id="PF02854">
    <property type="entry name" value="MIF4G"/>
    <property type="match status" value="1"/>
</dbReference>
<name>A0ABM4C0B9_HYDVU</name>